<dbReference type="CDD" id="cd03354">
    <property type="entry name" value="LbH_SAT"/>
    <property type="match status" value="1"/>
</dbReference>
<keyword evidence="3" id="KW-0012">Acyltransferase</keyword>
<dbReference type="InterPro" id="IPR045304">
    <property type="entry name" value="LbH_SAT"/>
</dbReference>
<dbReference type="SUPFAM" id="SSF51161">
    <property type="entry name" value="Trimeric LpxA-like enzymes"/>
    <property type="match status" value="1"/>
</dbReference>
<protein>
    <submittedName>
        <fullName evidence="4">Serine acetyltransferase</fullName>
    </submittedName>
</protein>
<comment type="caution">
    <text evidence="4">The sequence shown here is derived from an EMBL/GenBank/DDBJ whole genome shotgun (WGS) entry which is preliminary data.</text>
</comment>
<dbReference type="EMBL" id="JAVFKP010000004">
    <property type="protein sequence ID" value="MDQ4627672.1"/>
    <property type="molecule type" value="Genomic_DNA"/>
</dbReference>
<gene>
    <name evidence="4" type="ORF">RB624_17415</name>
</gene>
<name>A0ABU0XVU8_9BURK</name>
<dbReference type="PANTHER" id="PTHR42811">
    <property type="entry name" value="SERINE ACETYLTRANSFERASE"/>
    <property type="match status" value="1"/>
</dbReference>
<keyword evidence="2" id="KW-0677">Repeat</keyword>
<dbReference type="InterPro" id="IPR011004">
    <property type="entry name" value="Trimer_LpxA-like_sf"/>
</dbReference>
<organism evidence="4 5">
    <name type="scientific">Janthinobacterium lividum</name>
    <dbReference type="NCBI Taxonomy" id="29581"/>
    <lineage>
        <taxon>Bacteria</taxon>
        <taxon>Pseudomonadati</taxon>
        <taxon>Pseudomonadota</taxon>
        <taxon>Betaproteobacteria</taxon>
        <taxon>Burkholderiales</taxon>
        <taxon>Oxalobacteraceae</taxon>
        <taxon>Janthinobacterium</taxon>
    </lineage>
</organism>
<evidence type="ECO:0000256" key="1">
    <source>
        <dbReference type="ARBA" id="ARBA00022679"/>
    </source>
</evidence>
<reference evidence="4 5" key="1">
    <citation type="submission" date="2023-08" db="EMBL/GenBank/DDBJ databases">
        <title>Draft genome sequence of Janthinobacterium lividum.</title>
        <authorList>
            <person name="Chun B.H."/>
            <person name="Lee Y."/>
        </authorList>
    </citation>
    <scope>NUCLEOTIDE SEQUENCE [LARGE SCALE GENOMIC DNA]</scope>
    <source>
        <strain evidence="4 5">AMJK</strain>
    </source>
</reference>
<dbReference type="RefSeq" id="WP_307779704.1">
    <property type="nucleotide sequence ID" value="NZ_JAVFKP010000004.1"/>
</dbReference>
<evidence type="ECO:0000313" key="4">
    <source>
        <dbReference type="EMBL" id="MDQ4627672.1"/>
    </source>
</evidence>
<dbReference type="InterPro" id="IPR018357">
    <property type="entry name" value="Hexapep_transf_CS"/>
</dbReference>
<sequence>MSTWTALHADTFRLYGRSGWRLTLKGAVGSRPFRAIVTMRLCQAARDASAPWKYLLPFCKLLHRSATRRAGIDFSWQTRVGPGFALTHGWGTVISPGAVIGSNVTLLHGATLGRRDRITAPDQRSSAYPTLEDGVWVGPHAIITGAITIGQGSRVAGGTVVVADVPPASIVAGNPGKIIASDCVPDVMNAAPLGTPASQER</sequence>
<dbReference type="PROSITE" id="PS00101">
    <property type="entry name" value="HEXAPEP_TRANSFERASES"/>
    <property type="match status" value="1"/>
</dbReference>
<proteinExistence type="predicted"/>
<keyword evidence="1" id="KW-0808">Transferase</keyword>
<evidence type="ECO:0000313" key="5">
    <source>
        <dbReference type="Proteomes" id="UP001237592"/>
    </source>
</evidence>
<accession>A0ABU0XVU8</accession>
<keyword evidence="5" id="KW-1185">Reference proteome</keyword>
<evidence type="ECO:0000256" key="2">
    <source>
        <dbReference type="ARBA" id="ARBA00022737"/>
    </source>
</evidence>
<dbReference type="Gene3D" id="2.160.10.10">
    <property type="entry name" value="Hexapeptide repeat proteins"/>
    <property type="match status" value="1"/>
</dbReference>
<evidence type="ECO:0000256" key="3">
    <source>
        <dbReference type="ARBA" id="ARBA00023315"/>
    </source>
</evidence>
<dbReference type="Proteomes" id="UP001237592">
    <property type="component" value="Unassembled WGS sequence"/>
</dbReference>